<name>A0A3B0M1A5_9GAMM</name>
<evidence type="ECO:0000313" key="1">
    <source>
        <dbReference type="EMBL" id="SSW96441.1"/>
    </source>
</evidence>
<dbReference type="Pfam" id="PF10743">
    <property type="entry name" value="Phage_Cox"/>
    <property type="match status" value="1"/>
</dbReference>
<reference evidence="1" key="1">
    <citation type="submission" date="2018-04" db="EMBL/GenBank/DDBJ databases">
        <authorList>
            <person name="Go L.Y."/>
            <person name="Mitchell J.A."/>
        </authorList>
    </citation>
    <scope>NUCLEOTIDE SEQUENCE</scope>
    <source>
        <strain evidence="1">ARTV</strain>
    </source>
</reference>
<dbReference type="InterPro" id="IPR019679">
    <property type="entry name" value="Phage_P2_Cox"/>
</dbReference>
<sequence length="90" mass="10732">MSKDDYEIRYPIDAVNRKKFAELLGKTPSAVNEMVENQKLPIINLRDPNKPNARVDERWVYLPAFNRIVREAYFNRPVEERDAWLKWLGL</sequence>
<evidence type="ECO:0008006" key="2">
    <source>
        <dbReference type="Google" id="ProtNLM"/>
    </source>
</evidence>
<accession>A0A3B0M1A5</accession>
<dbReference type="EMBL" id="UFQR01000015">
    <property type="protein sequence ID" value="SSW96441.1"/>
    <property type="molecule type" value="Genomic_DNA"/>
</dbReference>
<organism evidence="1">
    <name type="scientific">Arsenophonus endosymbiont of Trialeurodes vaporariorum</name>
    <dbReference type="NCBI Taxonomy" id="235567"/>
    <lineage>
        <taxon>Bacteria</taxon>
        <taxon>Pseudomonadati</taxon>
        <taxon>Pseudomonadota</taxon>
        <taxon>Gammaproteobacteria</taxon>
        <taxon>Enterobacterales</taxon>
        <taxon>Morganellaceae</taxon>
        <taxon>Arsenophonus</taxon>
    </lineage>
</organism>
<protein>
    <recommendedName>
        <fullName evidence="2">Regulatory phage protein cox</fullName>
    </recommendedName>
</protein>
<proteinExistence type="predicted"/>
<gene>
    <name evidence="1" type="ORF">ARTV_2849</name>
</gene>
<dbReference type="AlphaFoldDB" id="A0A3B0M1A5"/>
<dbReference type="Gene3D" id="6.10.200.10">
    <property type="entry name" value="Regulatory phage protein Cox"/>
    <property type="match status" value="1"/>
</dbReference>
<dbReference type="InterPro" id="IPR038147">
    <property type="entry name" value="Cox_sf"/>
</dbReference>